<dbReference type="PANTHER" id="PTHR21301">
    <property type="entry name" value="REVERSE TRANSCRIPTASE"/>
    <property type="match status" value="1"/>
</dbReference>
<name>A0A6M2D493_RHIMP</name>
<evidence type="ECO:0000259" key="1">
    <source>
        <dbReference type="PROSITE" id="PS50878"/>
    </source>
</evidence>
<evidence type="ECO:0000313" key="2">
    <source>
        <dbReference type="EMBL" id="NOV40949.1"/>
    </source>
</evidence>
<dbReference type="EMBL" id="GHWJ01008212">
    <property type="protein sequence ID" value="NOV40949.1"/>
    <property type="molecule type" value="Transcribed_RNA"/>
</dbReference>
<dbReference type="VEuPathDB" id="VectorBase:LOC119181381"/>
<dbReference type="InterPro" id="IPR000477">
    <property type="entry name" value="RT_dom"/>
</dbReference>
<dbReference type="PROSITE" id="PS50878">
    <property type="entry name" value="RT_POL"/>
    <property type="match status" value="1"/>
</dbReference>
<protein>
    <submittedName>
        <fullName evidence="2">Putative tick transposon</fullName>
    </submittedName>
</protein>
<feature type="domain" description="Reverse transcriptase" evidence="1">
    <location>
        <begin position="181"/>
        <end position="451"/>
    </location>
</feature>
<sequence>MIAVYVCKARVASWYARKSLCPPDLQSLCGWMIPSEGHARRMCRILRAEWWQHVRVYKDLLRLACAKEASEARRRLLLKEWTKVSYHATEFLWSQVRPSLPKKKEVKGTGNVTIIGDQVVPDKFLQVLQLGPKFCLEPRLKQLDKVVLARTVAHRAEEEDRLRCVSECVDVLLKPSKDSRCSRRLGPLIDFCADSNLRILESDKEGHFVIIPENLYLEKATTAMDKNFREVSVDPSKIKSRALALMNEVGLTKVANEVKREKGLLLQAFFSVKTHKQNYPFRTIVSERRSWLNVISGYLQTNLAQLKLEDPFEVASSNCVVQVLQNNNPGGCFGFSIDIEDLYYSLPHVQLLKFVQQTIEGQMNELGFVESCKIPVASFLELLEFYLKSTIVQWQGRTVIQRAGVCIGSCVAPVLSSIFLSFVDRKINDNLGELALRIFRFVDDFWFSSIG</sequence>
<dbReference type="AlphaFoldDB" id="A0A6M2D493"/>
<dbReference type="OrthoDB" id="6782675at2759"/>
<reference evidence="2" key="1">
    <citation type="submission" date="2019-09" db="EMBL/GenBank/DDBJ databases">
        <title>Organ-specific transcriptomic study of the physiology of the cattle tick, Rhipicephalus microplus.</title>
        <authorList>
            <person name="Tirloni L."/>
            <person name="Braz G."/>
            <person name="Gandara A.C.P."/>
            <person name="Sabadin G.A."/>
            <person name="da Silva R.M."/>
            <person name="Guizzo M.G."/>
            <person name="Machado J.A."/>
            <person name="Costa E.P."/>
            <person name="Gomes H.F."/>
            <person name="Moraes J."/>
            <person name="Mota M.B.S."/>
            <person name="Mesquita R.D."/>
            <person name="Alvarenga P.H."/>
            <person name="Alves F."/>
            <person name="Seixas A."/>
            <person name="da Fonseca R.N."/>
            <person name="Fogaca A."/>
            <person name="Logullo C."/>
            <person name="Tanaka A."/>
            <person name="Daffre S."/>
            <person name="Termignoni C."/>
            <person name="Vaz I.S.Jr."/>
            <person name="Oliveira P.L."/>
            <person name="Ribeiro J.M."/>
        </authorList>
    </citation>
    <scope>NUCLEOTIDE SEQUENCE</scope>
    <source>
        <strain evidence="2">Porto Alegre</strain>
    </source>
</reference>
<organism evidence="2">
    <name type="scientific">Rhipicephalus microplus</name>
    <name type="common">Cattle tick</name>
    <name type="synonym">Boophilus microplus</name>
    <dbReference type="NCBI Taxonomy" id="6941"/>
    <lineage>
        <taxon>Eukaryota</taxon>
        <taxon>Metazoa</taxon>
        <taxon>Ecdysozoa</taxon>
        <taxon>Arthropoda</taxon>
        <taxon>Chelicerata</taxon>
        <taxon>Arachnida</taxon>
        <taxon>Acari</taxon>
        <taxon>Parasitiformes</taxon>
        <taxon>Ixodida</taxon>
        <taxon>Ixodoidea</taxon>
        <taxon>Ixodidae</taxon>
        <taxon>Rhipicephalinae</taxon>
        <taxon>Rhipicephalus</taxon>
        <taxon>Boophilus</taxon>
    </lineage>
</organism>
<accession>A0A6M2D493</accession>
<dbReference type="PANTHER" id="PTHR21301:SF10">
    <property type="entry name" value="REVERSE TRANSCRIPTASE DOMAIN-CONTAINING PROTEIN"/>
    <property type="match status" value="1"/>
</dbReference>
<proteinExistence type="predicted"/>